<accession>A0A8J2X541</accession>
<sequence>MPSYRGELRLPNKHAIAASHQAADSNAALPRRGRGAVRGEAWRGDDVASALARGHGLLGSGCGGIDGGVDADLVRKRCSVGRVSRASRPAAGSGFVRRPRRRRRAWLGSQLRGRRSSPQIDALQRALVAYVSCGVSQAFGQPFRAA</sequence>
<gene>
    <name evidence="1" type="ORF">PECAL_4P26550</name>
</gene>
<dbReference type="Proteomes" id="UP000789595">
    <property type="component" value="Unassembled WGS sequence"/>
</dbReference>
<proteinExistence type="predicted"/>
<evidence type="ECO:0000313" key="1">
    <source>
        <dbReference type="EMBL" id="CAH0375326.1"/>
    </source>
</evidence>
<organism evidence="1 2">
    <name type="scientific">Pelagomonas calceolata</name>
    <dbReference type="NCBI Taxonomy" id="35677"/>
    <lineage>
        <taxon>Eukaryota</taxon>
        <taxon>Sar</taxon>
        <taxon>Stramenopiles</taxon>
        <taxon>Ochrophyta</taxon>
        <taxon>Pelagophyceae</taxon>
        <taxon>Pelagomonadales</taxon>
        <taxon>Pelagomonadaceae</taxon>
        <taxon>Pelagomonas</taxon>
    </lineage>
</organism>
<comment type="caution">
    <text evidence="1">The sequence shown here is derived from an EMBL/GenBank/DDBJ whole genome shotgun (WGS) entry which is preliminary data.</text>
</comment>
<reference evidence="1" key="1">
    <citation type="submission" date="2021-11" db="EMBL/GenBank/DDBJ databases">
        <authorList>
            <consortium name="Genoscope - CEA"/>
            <person name="William W."/>
        </authorList>
    </citation>
    <scope>NUCLEOTIDE SEQUENCE</scope>
</reference>
<keyword evidence="2" id="KW-1185">Reference proteome</keyword>
<evidence type="ECO:0000313" key="2">
    <source>
        <dbReference type="Proteomes" id="UP000789595"/>
    </source>
</evidence>
<dbReference type="EMBL" id="CAKKNE010000004">
    <property type="protein sequence ID" value="CAH0375326.1"/>
    <property type="molecule type" value="Genomic_DNA"/>
</dbReference>
<dbReference type="AlphaFoldDB" id="A0A8J2X541"/>
<name>A0A8J2X541_9STRA</name>
<protein>
    <submittedName>
        <fullName evidence="1">Uncharacterized protein</fullName>
    </submittedName>
</protein>